<accession>A0A3Q9FPS1</accession>
<keyword evidence="4" id="KW-1185">Reference proteome</keyword>
<proteinExistence type="predicted"/>
<dbReference type="RefSeq" id="WP_126612592.1">
    <property type="nucleotide sequence ID" value="NZ_CP034562.1"/>
</dbReference>
<evidence type="ECO:0000256" key="2">
    <source>
        <dbReference type="SAM" id="SignalP"/>
    </source>
</evidence>
<keyword evidence="2" id="KW-0732">Signal</keyword>
<dbReference type="OrthoDB" id="978292at2"/>
<name>A0A3Q9FPS1_9BACT</name>
<organism evidence="3 4">
    <name type="scientific">Flammeovirga pectinis</name>
    <dbReference type="NCBI Taxonomy" id="2494373"/>
    <lineage>
        <taxon>Bacteria</taxon>
        <taxon>Pseudomonadati</taxon>
        <taxon>Bacteroidota</taxon>
        <taxon>Cytophagia</taxon>
        <taxon>Cytophagales</taxon>
        <taxon>Flammeovirgaceae</taxon>
        <taxon>Flammeovirga</taxon>
    </lineage>
</organism>
<evidence type="ECO:0000313" key="3">
    <source>
        <dbReference type="EMBL" id="AZQ61765.1"/>
    </source>
</evidence>
<reference evidence="3 4" key="1">
    <citation type="submission" date="2018-12" db="EMBL/GenBank/DDBJ databases">
        <title>Flammeovirga pectinis sp. nov., isolated from the gut of the Korean scallop, Patinopecten yessoensis.</title>
        <authorList>
            <person name="Bae J.-W."/>
            <person name="Jeong Y.-S."/>
            <person name="Kang W."/>
        </authorList>
    </citation>
    <scope>NUCLEOTIDE SEQUENCE [LARGE SCALE GENOMIC DNA]</scope>
    <source>
        <strain evidence="3 4">L12M1</strain>
    </source>
</reference>
<evidence type="ECO:0000313" key="4">
    <source>
        <dbReference type="Proteomes" id="UP000267268"/>
    </source>
</evidence>
<protein>
    <recommendedName>
        <fullName evidence="5">OmpH family outer membrane protein</fullName>
    </recommendedName>
</protein>
<dbReference type="AlphaFoldDB" id="A0A3Q9FPS1"/>
<sequence length="201" mass="23168">MKYSLFLLTALLLPILVSAQELANKDEVLERLMLEPKDTLLWECYVGKSWNSMTIFEKEQITELSNRYTKEITEHLAVIEQKKRDDFEANFDAQADSIEMTAEKLLGSEYLDDKKRIEKNAREAAEASIAELKNLSQNMAQNLPLIEDEIEKRATSLDIEYVKYSTNNGEDILNWVKQYGQSIYKATYNQILVKENDAAGE</sequence>
<feature type="coiled-coil region" evidence="1">
    <location>
        <begin position="115"/>
        <end position="142"/>
    </location>
</feature>
<dbReference type="EMBL" id="CP034562">
    <property type="protein sequence ID" value="AZQ61765.1"/>
    <property type="molecule type" value="Genomic_DNA"/>
</dbReference>
<gene>
    <name evidence="3" type="ORF">EI427_05810</name>
</gene>
<dbReference type="KEGG" id="fll:EI427_05810"/>
<feature type="signal peptide" evidence="2">
    <location>
        <begin position="1"/>
        <end position="19"/>
    </location>
</feature>
<evidence type="ECO:0000256" key="1">
    <source>
        <dbReference type="SAM" id="Coils"/>
    </source>
</evidence>
<dbReference type="Proteomes" id="UP000267268">
    <property type="component" value="Chromosome 1"/>
</dbReference>
<feature type="chain" id="PRO_5018578640" description="OmpH family outer membrane protein" evidence="2">
    <location>
        <begin position="20"/>
        <end position="201"/>
    </location>
</feature>
<evidence type="ECO:0008006" key="5">
    <source>
        <dbReference type="Google" id="ProtNLM"/>
    </source>
</evidence>
<keyword evidence="1" id="KW-0175">Coiled coil</keyword>